<dbReference type="Gene3D" id="3.30.1360.200">
    <property type="match status" value="1"/>
</dbReference>
<protein>
    <submittedName>
        <fullName evidence="3">Preprotein translocase subunit SecD</fullName>
    </submittedName>
</protein>
<gene>
    <name evidence="3" type="ORF">MAA8898_01821</name>
</gene>
<sequence>MPAPTRPCILAIALVLAPACGFAACEDDPGRVALTSGERSETIALATAAPGFGRTGDAVLDVSLCETSAAVLAEMTGAAIGQQMSLDIDGAPVWSAVVVEPILGGRLQISGAFTGEEVEEKARLLREAARLDD</sequence>
<feature type="chain" id="PRO_5012963738" evidence="1">
    <location>
        <begin position="24"/>
        <end position="133"/>
    </location>
</feature>
<evidence type="ECO:0000256" key="1">
    <source>
        <dbReference type="SAM" id="SignalP"/>
    </source>
</evidence>
<name>A0A238K7X1_9RHOB</name>
<dbReference type="RefSeq" id="WP_094020650.1">
    <property type="nucleotide sequence ID" value="NZ_FXYF01000004.1"/>
</dbReference>
<evidence type="ECO:0000313" key="4">
    <source>
        <dbReference type="Proteomes" id="UP000207598"/>
    </source>
</evidence>
<feature type="signal peptide" evidence="1">
    <location>
        <begin position="1"/>
        <end position="23"/>
    </location>
</feature>
<dbReference type="OrthoDB" id="7877471at2"/>
<proteinExistence type="predicted"/>
<organism evidence="3 4">
    <name type="scientific">Maliponia aquimaris</name>
    <dbReference type="NCBI Taxonomy" id="1673631"/>
    <lineage>
        <taxon>Bacteria</taxon>
        <taxon>Pseudomonadati</taxon>
        <taxon>Pseudomonadota</taxon>
        <taxon>Alphaproteobacteria</taxon>
        <taxon>Rhodobacterales</taxon>
        <taxon>Paracoccaceae</taxon>
        <taxon>Maliponia</taxon>
    </lineage>
</organism>
<dbReference type="AlphaFoldDB" id="A0A238K7X1"/>
<keyword evidence="4" id="KW-1185">Reference proteome</keyword>
<dbReference type="InterPro" id="IPR054384">
    <property type="entry name" value="SecDF_P1_head"/>
</dbReference>
<evidence type="ECO:0000259" key="2">
    <source>
        <dbReference type="Pfam" id="PF22599"/>
    </source>
</evidence>
<accession>A0A238K7X1</accession>
<keyword evidence="1" id="KW-0732">Signal</keyword>
<dbReference type="Proteomes" id="UP000207598">
    <property type="component" value="Unassembled WGS sequence"/>
</dbReference>
<evidence type="ECO:0000313" key="3">
    <source>
        <dbReference type="EMBL" id="SMX38988.1"/>
    </source>
</evidence>
<dbReference type="Pfam" id="PF22599">
    <property type="entry name" value="SecDF_P1_head"/>
    <property type="match status" value="1"/>
</dbReference>
<feature type="domain" description="SecDF P1 head subdomain" evidence="2">
    <location>
        <begin position="44"/>
        <end position="128"/>
    </location>
</feature>
<dbReference type="EMBL" id="FXYF01000004">
    <property type="protein sequence ID" value="SMX38988.1"/>
    <property type="molecule type" value="Genomic_DNA"/>
</dbReference>
<reference evidence="3 4" key="1">
    <citation type="submission" date="2017-05" db="EMBL/GenBank/DDBJ databases">
        <authorList>
            <person name="Song R."/>
            <person name="Chenine A.L."/>
            <person name="Ruprecht R.M."/>
        </authorList>
    </citation>
    <scope>NUCLEOTIDE SEQUENCE [LARGE SCALE GENOMIC DNA]</scope>
    <source>
        <strain evidence="3 4">CECT 8898</strain>
    </source>
</reference>
<dbReference type="PROSITE" id="PS51257">
    <property type="entry name" value="PROKAR_LIPOPROTEIN"/>
    <property type="match status" value="1"/>
</dbReference>